<accession>A0AAN9FW44</accession>
<dbReference type="GO" id="GO:0005737">
    <property type="term" value="C:cytoplasm"/>
    <property type="evidence" value="ECO:0007669"/>
    <property type="project" value="TreeGrafter"/>
</dbReference>
<evidence type="ECO:0000259" key="4">
    <source>
        <dbReference type="PROSITE" id="PS50141"/>
    </source>
</evidence>
<dbReference type="Pfam" id="PF02137">
    <property type="entry name" value="A_deamin"/>
    <property type="match status" value="1"/>
</dbReference>
<gene>
    <name evidence="5" type="ORF">V1264_021540</name>
</gene>
<dbReference type="GO" id="GO:0003726">
    <property type="term" value="F:double-stranded RNA adenosine deaminase activity"/>
    <property type="evidence" value="ECO:0007669"/>
    <property type="project" value="TreeGrafter"/>
</dbReference>
<evidence type="ECO:0008006" key="7">
    <source>
        <dbReference type="Google" id="ProtNLM"/>
    </source>
</evidence>
<feature type="region of interest" description="Disordered" evidence="2">
    <location>
        <begin position="1"/>
        <end position="29"/>
    </location>
</feature>
<keyword evidence="1" id="KW-0694">RNA-binding</keyword>
<dbReference type="CDD" id="cd19905">
    <property type="entry name" value="DSRM_ADAD1"/>
    <property type="match status" value="1"/>
</dbReference>
<dbReference type="PROSITE" id="PS50137">
    <property type="entry name" value="DS_RBD"/>
    <property type="match status" value="1"/>
</dbReference>
<dbReference type="GO" id="GO:0006396">
    <property type="term" value="P:RNA processing"/>
    <property type="evidence" value="ECO:0007669"/>
    <property type="project" value="InterPro"/>
</dbReference>
<dbReference type="EMBL" id="JBAMIC010004070">
    <property type="protein sequence ID" value="KAK7087497.1"/>
    <property type="molecule type" value="Genomic_DNA"/>
</dbReference>
<dbReference type="GO" id="GO:0006382">
    <property type="term" value="P:adenosine to inosine editing"/>
    <property type="evidence" value="ECO:0007669"/>
    <property type="project" value="TreeGrafter"/>
</dbReference>
<dbReference type="PROSITE" id="PS50141">
    <property type="entry name" value="A_DEAMIN_EDITASE"/>
    <property type="match status" value="1"/>
</dbReference>
<evidence type="ECO:0000259" key="3">
    <source>
        <dbReference type="PROSITE" id="PS50137"/>
    </source>
</evidence>
<feature type="domain" description="A to I editase" evidence="4">
    <location>
        <begin position="224"/>
        <end position="577"/>
    </location>
</feature>
<dbReference type="PANTHER" id="PTHR10910">
    <property type="entry name" value="EUKARYOTE SPECIFIC DSRNA BINDING PROTEIN"/>
    <property type="match status" value="1"/>
</dbReference>
<dbReference type="InterPro" id="IPR002466">
    <property type="entry name" value="A_deamin"/>
</dbReference>
<evidence type="ECO:0000256" key="1">
    <source>
        <dbReference type="PROSITE-ProRule" id="PRU00266"/>
    </source>
</evidence>
<name>A0AAN9FW44_9CAEN</name>
<dbReference type="InterPro" id="IPR014720">
    <property type="entry name" value="dsRBD_dom"/>
</dbReference>
<comment type="caution">
    <text evidence="5">The sequence shown here is derived from an EMBL/GenBank/DDBJ whole genome shotgun (WGS) entry which is preliminary data.</text>
</comment>
<feature type="domain" description="DRBM" evidence="3">
    <location>
        <begin position="51"/>
        <end position="118"/>
    </location>
</feature>
<protein>
    <recommendedName>
        <fullName evidence="7">DRBM domain-containing protein</fullName>
    </recommendedName>
</protein>
<dbReference type="AlphaFoldDB" id="A0AAN9FW44"/>
<keyword evidence="6" id="KW-1185">Reference proteome</keyword>
<dbReference type="GO" id="GO:0008251">
    <property type="term" value="F:tRNA-specific adenosine deaminase activity"/>
    <property type="evidence" value="ECO:0007669"/>
    <property type="project" value="TreeGrafter"/>
</dbReference>
<dbReference type="Gene3D" id="3.30.160.20">
    <property type="match status" value="1"/>
</dbReference>
<dbReference type="SMART" id="SM00552">
    <property type="entry name" value="ADEAMc"/>
    <property type="match status" value="1"/>
</dbReference>
<dbReference type="Pfam" id="PF00035">
    <property type="entry name" value="dsrm"/>
    <property type="match status" value="1"/>
</dbReference>
<dbReference type="SMART" id="SM00358">
    <property type="entry name" value="DSRM"/>
    <property type="match status" value="1"/>
</dbReference>
<evidence type="ECO:0000313" key="6">
    <source>
        <dbReference type="Proteomes" id="UP001374579"/>
    </source>
</evidence>
<evidence type="ECO:0000313" key="5">
    <source>
        <dbReference type="EMBL" id="KAK7087497.1"/>
    </source>
</evidence>
<proteinExistence type="predicted"/>
<dbReference type="SUPFAM" id="SSF54768">
    <property type="entry name" value="dsRNA-binding domain-like"/>
    <property type="match status" value="1"/>
</dbReference>
<reference evidence="5 6" key="1">
    <citation type="submission" date="2024-02" db="EMBL/GenBank/DDBJ databases">
        <title>Chromosome-scale genome assembly of the rough periwinkle Littorina saxatilis.</title>
        <authorList>
            <person name="De Jode A."/>
            <person name="Faria R."/>
            <person name="Formenti G."/>
            <person name="Sims Y."/>
            <person name="Smith T.P."/>
            <person name="Tracey A."/>
            <person name="Wood J.M.D."/>
            <person name="Zagrodzka Z.B."/>
            <person name="Johannesson K."/>
            <person name="Butlin R.K."/>
            <person name="Leder E.H."/>
        </authorList>
    </citation>
    <scope>NUCLEOTIDE SEQUENCE [LARGE SCALE GENOMIC DNA]</scope>
    <source>
        <strain evidence="5">Snail1</strain>
        <tissue evidence="5">Muscle</tissue>
    </source>
</reference>
<dbReference type="GO" id="GO:0005730">
    <property type="term" value="C:nucleolus"/>
    <property type="evidence" value="ECO:0007669"/>
    <property type="project" value="TreeGrafter"/>
</dbReference>
<sequence length="578" mass="63481">MAKQQKTQKYIPGLTPRPVTPPEEDGAELEYDQGYNVPKDLRKDYRSGAKNPVMCLNEMSQRLKLTIEFQETAAVTSSMGGFAYLCFVDGEPYGPGQGRTKKDAKIKVARIFMDSALGITKKPIGAAPPAPKGMAPLRQPSASAAAASFSVQAAAAAGPQAAAAPDLDVEDVPCRTEADRFARMAHDKALDLIAQYDPALFVHKWDIAAFVMKMGPNHEGVLASLATGLGCIASENLTVDGLCLIDSTAVVRACRGLRNFLYKEIRSYYSNASSILEVGQGNMLKLKDGITFHLYTSCPLSGDYEESVNKGPSDALTAEQREEVALGGHFPYFLDEMNHGALYVRDEDGICERVLERTSPAPEVQNMEDVKTFVEKMEGDGRLVMSTSDKVLRLNVLGLQGALLSQVMEPVYMSSIIVGSNFDHGHLSRAACCRLYNNIYNELPQPFTLVHPALHPVTFNVGHYFPQEGHETTEGLNWSLAKPDTVELTNSINGKLTQKSPDNKSRTRSSTLSKSYSLFQFKQVCRGFRQDLMTSQNYRQAKDNATVYQAAKKALYEHIKAAGIGHWVRMAPEVDLFV</sequence>
<dbReference type="InterPro" id="IPR044455">
    <property type="entry name" value="ADAD1_DSRM"/>
</dbReference>
<evidence type="ECO:0000256" key="2">
    <source>
        <dbReference type="SAM" id="MobiDB-lite"/>
    </source>
</evidence>
<dbReference type="GO" id="GO:0003725">
    <property type="term" value="F:double-stranded RNA binding"/>
    <property type="evidence" value="ECO:0007669"/>
    <property type="project" value="TreeGrafter"/>
</dbReference>
<organism evidence="5 6">
    <name type="scientific">Littorina saxatilis</name>
    <dbReference type="NCBI Taxonomy" id="31220"/>
    <lineage>
        <taxon>Eukaryota</taxon>
        <taxon>Metazoa</taxon>
        <taxon>Spiralia</taxon>
        <taxon>Lophotrochozoa</taxon>
        <taxon>Mollusca</taxon>
        <taxon>Gastropoda</taxon>
        <taxon>Caenogastropoda</taxon>
        <taxon>Littorinimorpha</taxon>
        <taxon>Littorinoidea</taxon>
        <taxon>Littorinidae</taxon>
        <taxon>Littorina</taxon>
    </lineage>
</organism>
<dbReference type="Proteomes" id="UP001374579">
    <property type="component" value="Unassembled WGS sequence"/>
</dbReference>
<dbReference type="PANTHER" id="PTHR10910:SF145">
    <property type="entry name" value="DOUBLE-STRANDED RNA-SPECIFIC ADENOSINE DEAMINASE-LIKE"/>
    <property type="match status" value="1"/>
</dbReference>